<protein>
    <recommendedName>
        <fullName evidence="1">Restriction endonuclease type IV Mrr domain-containing protein</fullName>
    </recommendedName>
</protein>
<name>A0A1F7RUL4_9BACT</name>
<dbReference type="Gene3D" id="3.40.1350.10">
    <property type="match status" value="1"/>
</dbReference>
<dbReference type="GO" id="GO:0003677">
    <property type="term" value="F:DNA binding"/>
    <property type="evidence" value="ECO:0007669"/>
    <property type="project" value="InterPro"/>
</dbReference>
<dbReference type="AlphaFoldDB" id="A0A1F7RUL4"/>
<feature type="domain" description="Restriction endonuclease type IV Mrr" evidence="1">
    <location>
        <begin position="32"/>
        <end position="126"/>
    </location>
</feature>
<reference evidence="2 3" key="1">
    <citation type="journal article" date="2016" name="Nat. Commun.">
        <title>Thousands of microbial genomes shed light on interconnected biogeochemical processes in an aquifer system.</title>
        <authorList>
            <person name="Anantharaman K."/>
            <person name="Brown C.T."/>
            <person name="Hug L.A."/>
            <person name="Sharon I."/>
            <person name="Castelle C.J."/>
            <person name="Probst A.J."/>
            <person name="Thomas B.C."/>
            <person name="Singh A."/>
            <person name="Wilkins M.J."/>
            <person name="Karaoz U."/>
            <person name="Brodie E.L."/>
            <person name="Williams K.H."/>
            <person name="Hubbard S.S."/>
            <person name="Banfield J.F."/>
        </authorList>
    </citation>
    <scope>NUCLEOTIDE SEQUENCE [LARGE SCALE GENOMIC DNA]</scope>
</reference>
<dbReference type="GO" id="GO:0009307">
    <property type="term" value="P:DNA restriction-modification system"/>
    <property type="evidence" value="ECO:0007669"/>
    <property type="project" value="InterPro"/>
</dbReference>
<dbReference type="InterPro" id="IPR052906">
    <property type="entry name" value="Type_IV_Methyl-Rstrct_Enzyme"/>
</dbReference>
<evidence type="ECO:0000313" key="3">
    <source>
        <dbReference type="Proteomes" id="UP000178797"/>
    </source>
</evidence>
<organism evidence="2 3">
    <name type="scientific">Candidatus Schekmanbacteria bacterium RBG_16_38_10</name>
    <dbReference type="NCBI Taxonomy" id="1817879"/>
    <lineage>
        <taxon>Bacteria</taxon>
        <taxon>Candidatus Schekmaniibacteriota</taxon>
    </lineage>
</organism>
<proteinExistence type="predicted"/>
<gene>
    <name evidence="2" type="ORF">A2W05_03945</name>
</gene>
<dbReference type="PANTHER" id="PTHR30015:SF7">
    <property type="entry name" value="TYPE IV METHYL-DIRECTED RESTRICTION ENZYME ECOKMRR"/>
    <property type="match status" value="1"/>
</dbReference>
<evidence type="ECO:0000313" key="2">
    <source>
        <dbReference type="EMBL" id="OGL45265.1"/>
    </source>
</evidence>
<dbReference type="EMBL" id="MGDE01000144">
    <property type="protein sequence ID" value="OGL45265.1"/>
    <property type="molecule type" value="Genomic_DNA"/>
</dbReference>
<dbReference type="Pfam" id="PF04471">
    <property type="entry name" value="Mrr_cat"/>
    <property type="match status" value="1"/>
</dbReference>
<dbReference type="InterPro" id="IPR007560">
    <property type="entry name" value="Restrct_endonuc_IV_Mrr"/>
</dbReference>
<dbReference type="InterPro" id="IPR011335">
    <property type="entry name" value="Restrct_endonuc-II-like"/>
</dbReference>
<dbReference type="PANTHER" id="PTHR30015">
    <property type="entry name" value="MRR RESTRICTION SYSTEM PROTEIN"/>
    <property type="match status" value="1"/>
</dbReference>
<dbReference type="GO" id="GO:0015666">
    <property type="term" value="F:restriction endodeoxyribonuclease activity"/>
    <property type="evidence" value="ECO:0007669"/>
    <property type="project" value="TreeGrafter"/>
</dbReference>
<dbReference type="SUPFAM" id="SSF52980">
    <property type="entry name" value="Restriction endonuclease-like"/>
    <property type="match status" value="1"/>
</dbReference>
<sequence length="129" mass="13937">MTHNELTVLLTGDKLPIALKPLRTLIAAGFAHLQPTDFEAFVLELFESLSFSGTLTPATGDGGIDILLESVEGPIAIQCKKYDDNFTVGSKELREFLGALVHAKAVRGYFVTTSLFTSQAKDFSNAITT</sequence>
<accession>A0A1F7RUL4</accession>
<comment type="caution">
    <text evidence="2">The sequence shown here is derived from an EMBL/GenBank/DDBJ whole genome shotgun (WGS) entry which is preliminary data.</text>
</comment>
<dbReference type="Proteomes" id="UP000178797">
    <property type="component" value="Unassembled WGS sequence"/>
</dbReference>
<evidence type="ECO:0000259" key="1">
    <source>
        <dbReference type="Pfam" id="PF04471"/>
    </source>
</evidence>
<dbReference type="InterPro" id="IPR011856">
    <property type="entry name" value="tRNA_endonuc-like_dom_sf"/>
</dbReference>